<evidence type="ECO:0000256" key="2">
    <source>
        <dbReference type="SAM" id="MobiDB-lite"/>
    </source>
</evidence>
<feature type="coiled-coil region" evidence="1">
    <location>
        <begin position="259"/>
        <end position="293"/>
    </location>
</feature>
<dbReference type="Proteomes" id="UP000243723">
    <property type="component" value="Unassembled WGS sequence"/>
</dbReference>
<comment type="caution">
    <text evidence="3">The sequence shown here is derived from an EMBL/GenBank/DDBJ whole genome shotgun (WGS) entry which is preliminary data.</text>
</comment>
<feature type="compositionally biased region" description="Basic and acidic residues" evidence="2">
    <location>
        <begin position="1"/>
        <end position="10"/>
    </location>
</feature>
<reference evidence="3 4" key="1">
    <citation type="submission" date="2017-05" db="EMBL/GenBank/DDBJ databases">
        <title>Draft genome sequence of Elsinoe australis.</title>
        <authorList>
            <person name="Cheng Q."/>
        </authorList>
    </citation>
    <scope>NUCLEOTIDE SEQUENCE [LARGE SCALE GENOMIC DNA]</scope>
    <source>
        <strain evidence="3 4">NL1</strain>
    </source>
</reference>
<evidence type="ECO:0000313" key="4">
    <source>
        <dbReference type="Proteomes" id="UP000243723"/>
    </source>
</evidence>
<evidence type="ECO:0000313" key="3">
    <source>
        <dbReference type="EMBL" id="PSK60732.1"/>
    </source>
</evidence>
<dbReference type="Gene3D" id="1.10.287.1490">
    <property type="match status" value="1"/>
</dbReference>
<name>A0A2P8AJS9_9PEZI</name>
<dbReference type="EMBL" id="NHZQ01000003">
    <property type="protein sequence ID" value="PSK60732.1"/>
    <property type="molecule type" value="Genomic_DNA"/>
</dbReference>
<evidence type="ECO:0000256" key="1">
    <source>
        <dbReference type="SAM" id="Coils"/>
    </source>
</evidence>
<accession>A0A2P8AJS9</accession>
<protein>
    <submittedName>
        <fullName evidence="3">Uncharacterized protein</fullName>
    </submittedName>
</protein>
<feature type="region of interest" description="Disordered" evidence="2">
    <location>
        <begin position="1"/>
        <end position="35"/>
    </location>
</feature>
<proteinExistence type="predicted"/>
<organism evidence="3 4">
    <name type="scientific">Elsinoe australis</name>
    <dbReference type="NCBI Taxonomy" id="40998"/>
    <lineage>
        <taxon>Eukaryota</taxon>
        <taxon>Fungi</taxon>
        <taxon>Dikarya</taxon>
        <taxon>Ascomycota</taxon>
        <taxon>Pezizomycotina</taxon>
        <taxon>Dothideomycetes</taxon>
        <taxon>Dothideomycetidae</taxon>
        <taxon>Myriangiales</taxon>
        <taxon>Elsinoaceae</taxon>
        <taxon>Elsinoe</taxon>
    </lineage>
</organism>
<feature type="coiled-coil region" evidence="1">
    <location>
        <begin position="178"/>
        <end position="226"/>
    </location>
</feature>
<keyword evidence="1" id="KW-0175">Coiled coil</keyword>
<dbReference type="AlphaFoldDB" id="A0A2P8AJS9"/>
<sequence>MSDLPEREQELLAGVLMDSEQERETQIPRPTQQPNAYTRRWTSEIAALTSECKSALDRYDNELLASIAEVHVEKKEEILKVHNVGEPAMQDRRTARLVGKYHDIQNAAWQRALRREKYLTLGDDERKKERESTKVKLAQTKALLAQLEGIKVDAAPLQPPVIVTPNEADEQQTLRHRLDRKQETVWDLREQVEDSKSKAQSLQEDLQHCEEQLKASQDAVEKDKIEAAESQQVIVELQNHIAGFTQQQQGLPVDAAGEAATLRHNIARANAEKATMEAALATTKERLASAEATINKLCNYTPTPPGTPYVRSPLVEKILSAPSTATAKFEEARAAVYRRFEEEKQAAGNRQ</sequence>
<gene>
    <name evidence="3" type="ORF">B9Z65_882</name>
</gene>
<keyword evidence="4" id="KW-1185">Reference proteome</keyword>